<evidence type="ECO:0000256" key="2">
    <source>
        <dbReference type="SAM" id="Phobius"/>
    </source>
</evidence>
<reference evidence="3 4" key="1">
    <citation type="journal article" date="2021" name="Sci. Rep.">
        <title>The genome of the diatom Chaetoceros tenuissimus carries an ancient integrated fragment of an extant virus.</title>
        <authorList>
            <person name="Hongo Y."/>
            <person name="Kimura K."/>
            <person name="Takaki Y."/>
            <person name="Yoshida Y."/>
            <person name="Baba S."/>
            <person name="Kobayashi G."/>
            <person name="Nagasaki K."/>
            <person name="Hano T."/>
            <person name="Tomaru Y."/>
        </authorList>
    </citation>
    <scope>NUCLEOTIDE SEQUENCE [LARGE SCALE GENOMIC DNA]</scope>
    <source>
        <strain evidence="3 4">NIES-3715</strain>
    </source>
</reference>
<comment type="caution">
    <text evidence="3">The sequence shown here is derived from an EMBL/GenBank/DDBJ whole genome shotgun (WGS) entry which is preliminary data.</text>
</comment>
<dbReference type="Proteomes" id="UP001054902">
    <property type="component" value="Unassembled WGS sequence"/>
</dbReference>
<evidence type="ECO:0000256" key="1">
    <source>
        <dbReference type="SAM" id="MobiDB-lite"/>
    </source>
</evidence>
<accession>A0AAD3HAZ2</accession>
<protein>
    <recommendedName>
        <fullName evidence="5">LNR domain-containing protein</fullName>
    </recommendedName>
</protein>
<evidence type="ECO:0008006" key="5">
    <source>
        <dbReference type="Google" id="ProtNLM"/>
    </source>
</evidence>
<organism evidence="3 4">
    <name type="scientific">Chaetoceros tenuissimus</name>
    <dbReference type="NCBI Taxonomy" id="426638"/>
    <lineage>
        <taxon>Eukaryota</taxon>
        <taxon>Sar</taxon>
        <taxon>Stramenopiles</taxon>
        <taxon>Ochrophyta</taxon>
        <taxon>Bacillariophyta</taxon>
        <taxon>Coscinodiscophyceae</taxon>
        <taxon>Chaetocerotophycidae</taxon>
        <taxon>Chaetocerotales</taxon>
        <taxon>Chaetocerotaceae</taxon>
        <taxon>Chaetoceros</taxon>
    </lineage>
</organism>
<sequence length="158" mass="17433">MQTRQLKMSNGISHSFEDTSGGFKKEGTQSIVSSSTGILLGNDWCHGGTFNTKECGWDDGDCIEFNEKYPNCTAPRPEWVGNSECNDYPPYNTTECGFDGGDCTYECSGMLCNATEEKAIIGVVAAVASLGLFLYGFRRRQYVVDAFAYFTSSMLRKK</sequence>
<keyword evidence="2" id="KW-1133">Transmembrane helix</keyword>
<dbReference type="EMBL" id="BLLK01000052">
    <property type="protein sequence ID" value="GFH56464.1"/>
    <property type="molecule type" value="Genomic_DNA"/>
</dbReference>
<gene>
    <name evidence="3" type="ORF">CTEN210_12940</name>
</gene>
<feature type="compositionally biased region" description="Polar residues" evidence="1">
    <location>
        <begin position="1"/>
        <end position="13"/>
    </location>
</feature>
<dbReference type="AlphaFoldDB" id="A0AAD3HAZ2"/>
<feature type="region of interest" description="Disordered" evidence="1">
    <location>
        <begin position="1"/>
        <end position="23"/>
    </location>
</feature>
<keyword evidence="2" id="KW-0472">Membrane</keyword>
<dbReference type="Gene3D" id="4.10.470.20">
    <property type="match status" value="1"/>
</dbReference>
<name>A0AAD3HAZ2_9STRA</name>
<proteinExistence type="predicted"/>
<keyword evidence="4" id="KW-1185">Reference proteome</keyword>
<feature type="transmembrane region" description="Helical" evidence="2">
    <location>
        <begin position="119"/>
        <end position="137"/>
    </location>
</feature>
<evidence type="ECO:0000313" key="3">
    <source>
        <dbReference type="EMBL" id="GFH56464.1"/>
    </source>
</evidence>
<evidence type="ECO:0000313" key="4">
    <source>
        <dbReference type="Proteomes" id="UP001054902"/>
    </source>
</evidence>
<keyword evidence="2" id="KW-0812">Transmembrane</keyword>